<evidence type="ECO:0000256" key="1">
    <source>
        <dbReference type="SAM" id="MobiDB-lite"/>
    </source>
</evidence>
<comment type="caution">
    <text evidence="2">The sequence shown here is derived from an EMBL/GenBank/DDBJ whole genome shotgun (WGS) entry which is preliminary data.</text>
</comment>
<feature type="region of interest" description="Disordered" evidence="1">
    <location>
        <begin position="49"/>
        <end position="79"/>
    </location>
</feature>
<dbReference type="EMBL" id="JAHHUM010001197">
    <property type="protein sequence ID" value="KAK5613642.1"/>
    <property type="molecule type" value="Genomic_DNA"/>
</dbReference>
<sequence>MTNPAPSPATEHRKMAWSAYRPAIKLRMVDPVCGDQQWRSGLLRVGGGAQMGALESTDSNDGAPDQKPEKVTNTSGTSGTFLKYLRGLRGNSTVTENTAYSSARSYLDSWLSGQTASTQPTVSLQID</sequence>
<organism evidence="2 3">
    <name type="scientific">Crenichthys baileyi</name>
    <name type="common">White River springfish</name>
    <dbReference type="NCBI Taxonomy" id="28760"/>
    <lineage>
        <taxon>Eukaryota</taxon>
        <taxon>Metazoa</taxon>
        <taxon>Chordata</taxon>
        <taxon>Craniata</taxon>
        <taxon>Vertebrata</taxon>
        <taxon>Euteleostomi</taxon>
        <taxon>Actinopterygii</taxon>
        <taxon>Neopterygii</taxon>
        <taxon>Teleostei</taxon>
        <taxon>Neoteleostei</taxon>
        <taxon>Acanthomorphata</taxon>
        <taxon>Ovalentaria</taxon>
        <taxon>Atherinomorphae</taxon>
        <taxon>Cyprinodontiformes</taxon>
        <taxon>Goodeidae</taxon>
        <taxon>Crenichthys</taxon>
    </lineage>
</organism>
<keyword evidence="3" id="KW-1185">Reference proteome</keyword>
<reference evidence="2 3" key="1">
    <citation type="submission" date="2021-06" db="EMBL/GenBank/DDBJ databases">
        <authorList>
            <person name="Palmer J.M."/>
        </authorList>
    </citation>
    <scope>NUCLEOTIDE SEQUENCE [LARGE SCALE GENOMIC DNA]</scope>
    <source>
        <strain evidence="2 3">MEX-2019</strain>
        <tissue evidence="2">Muscle</tissue>
    </source>
</reference>
<gene>
    <name evidence="2" type="ORF">CRENBAI_018271</name>
</gene>
<name>A0AAV9RXG6_9TELE</name>
<accession>A0AAV9RXG6</accession>
<evidence type="ECO:0000313" key="3">
    <source>
        <dbReference type="Proteomes" id="UP001311232"/>
    </source>
</evidence>
<dbReference type="Proteomes" id="UP001311232">
    <property type="component" value="Unassembled WGS sequence"/>
</dbReference>
<dbReference type="AlphaFoldDB" id="A0AAV9RXG6"/>
<evidence type="ECO:0000313" key="2">
    <source>
        <dbReference type="EMBL" id="KAK5613642.1"/>
    </source>
</evidence>
<protein>
    <submittedName>
        <fullName evidence="2">Uncharacterized protein</fullName>
    </submittedName>
</protein>
<proteinExistence type="predicted"/>